<dbReference type="GO" id="GO:0045910">
    <property type="term" value="P:negative regulation of DNA recombination"/>
    <property type="evidence" value="ECO:0007669"/>
    <property type="project" value="InterPro"/>
</dbReference>
<keyword evidence="3 7" id="KW-0378">Hydrolase</keyword>
<feature type="binding site" evidence="7">
    <location>
        <begin position="342"/>
        <end position="349"/>
    </location>
    <ligand>
        <name>ATP</name>
        <dbReference type="ChEBI" id="CHEBI:30616"/>
    </ligand>
</feature>
<organism evidence="10">
    <name type="scientific">Solibacter usitatus (strain Ellin6076)</name>
    <dbReference type="NCBI Taxonomy" id="234267"/>
    <lineage>
        <taxon>Bacteria</taxon>
        <taxon>Pseudomonadati</taxon>
        <taxon>Acidobacteriota</taxon>
        <taxon>Terriglobia</taxon>
        <taxon>Bryobacterales</taxon>
        <taxon>Solibacteraceae</taxon>
        <taxon>Candidatus Solibacter</taxon>
    </lineage>
</organism>
<keyword evidence="5 7" id="KW-0694">RNA-binding</keyword>
<dbReference type="GO" id="GO:0072344">
    <property type="term" value="P:rescue of stalled ribosome"/>
    <property type="evidence" value="ECO:0007669"/>
    <property type="project" value="UniProtKB-UniRule"/>
</dbReference>
<dbReference type="STRING" id="234267.Acid_7718"/>
<dbReference type="InterPro" id="IPR036187">
    <property type="entry name" value="DNA_mismatch_repair_MutS_sf"/>
</dbReference>
<dbReference type="EC" id="3.1.-.-" evidence="7"/>
<dbReference type="InterPro" id="IPR007696">
    <property type="entry name" value="DNA_mismatch_repair_MutS_core"/>
</dbReference>
<dbReference type="InterPro" id="IPR036063">
    <property type="entry name" value="Smr_dom_sf"/>
</dbReference>
<dbReference type="Gene3D" id="3.40.50.300">
    <property type="entry name" value="P-loop containing nucleotide triphosphate hydrolases"/>
    <property type="match status" value="1"/>
</dbReference>
<dbReference type="SMART" id="SM00534">
    <property type="entry name" value="MUTSac"/>
    <property type="match status" value="1"/>
</dbReference>
<dbReference type="GO" id="GO:0030983">
    <property type="term" value="F:mismatched DNA binding"/>
    <property type="evidence" value="ECO:0007669"/>
    <property type="project" value="InterPro"/>
</dbReference>
<dbReference type="FunFam" id="3.40.50.300:FF:000830">
    <property type="entry name" value="Endonuclease MutS2"/>
    <property type="match status" value="1"/>
</dbReference>
<name>Q01P03_SOLUE</name>
<proteinExistence type="inferred from homology"/>
<evidence type="ECO:0000256" key="2">
    <source>
        <dbReference type="ARBA" id="ARBA00022741"/>
    </source>
</evidence>
<dbReference type="Pfam" id="PF00488">
    <property type="entry name" value="MutS_V"/>
    <property type="match status" value="1"/>
</dbReference>
<evidence type="ECO:0000256" key="4">
    <source>
        <dbReference type="ARBA" id="ARBA00022840"/>
    </source>
</evidence>
<dbReference type="eggNOG" id="COG1193">
    <property type="taxonomic scope" value="Bacteria"/>
</dbReference>
<evidence type="ECO:0000256" key="1">
    <source>
        <dbReference type="ARBA" id="ARBA00022730"/>
    </source>
</evidence>
<dbReference type="InterPro" id="IPR000432">
    <property type="entry name" value="DNA_mismatch_repair_MutS_C"/>
</dbReference>
<dbReference type="Pfam" id="PF01713">
    <property type="entry name" value="Smr"/>
    <property type="match status" value="1"/>
</dbReference>
<dbReference type="GO" id="GO:0016887">
    <property type="term" value="F:ATP hydrolysis activity"/>
    <property type="evidence" value="ECO:0007669"/>
    <property type="project" value="InterPro"/>
</dbReference>
<dbReference type="SUPFAM" id="SSF52540">
    <property type="entry name" value="P-loop containing nucleoside triphosphate hydrolases"/>
    <property type="match status" value="1"/>
</dbReference>
<evidence type="ECO:0000313" key="10">
    <source>
        <dbReference type="EMBL" id="ABJ88617.1"/>
    </source>
</evidence>
<sequence length="796" mass="88656">MKTSAEVLEYEALRQLLGRYIASAPGKRELDKVSPHADRARLEADLAEAGEATQYLQVAASRGGAVRIEFGGIPDVESPIQKLHIEGAGLEPKEIFQIFSLLDIAADAKSNLTAAAERFPILARRAATIGEFRTLLRELDGKILPDGSVADNASVALARLRRDIERQKKSIQSSLERFLRSHREDGVLQEEFVTIRNERFVVPVIAGQRRKLDGVIHGTSASGHTLFVEPLETIDLNNELVRLTEEEMREVHRVLVEMTDRLRQYGDSIRQTLTTMAELELVFGKARFASDFDCVIPRFGERLYLKEARHPLLADVLRRRRKVAVPISMELTQDRRTLLISGPNTGGKTVTLKTVGLLSLMAQSALPVPALEAELPLFEQVLADIGDYQSIQENLSTFSAHVSNIREMALDVTPDSLVLLDELGAATDPEEGGALGVALVEHFRSAGAFTLVSTHLMALKIYGAATEGVVNGSMGFDEQTFEPTYHLQLGLPGKSAGLEIATRLGMPDDIMRRARLSMSDRERDVTRFLSELHHRIEETQALEVTLREKIAELSRREKEIAAEWEKRETAKIKELERRTDQALAKFEEQAQDAIGRIAQGGDRRKADQDALRRVAKTKRELREDFQTTVLSTQDDSRQDRIVPLRIEEGSRVRLKDVREPARVRRLLGNGRVEVEAGFMKMQVSIDDVLEVLPEGASAGKLPKNVSYKPAPELAPVHQEINVIGQHVEEARDAIDEFLDRAVMATASRIRIVHGHGMGILKKMVAEMLTKHPHVARFYPAPQQEGGSGATIVELRE</sequence>
<feature type="domain" description="Smr" evidence="9">
    <location>
        <begin position="720"/>
        <end position="795"/>
    </location>
</feature>
<dbReference type="GO" id="GO:0140664">
    <property type="term" value="F:ATP-dependent DNA damage sensor activity"/>
    <property type="evidence" value="ECO:0007669"/>
    <property type="project" value="InterPro"/>
</dbReference>
<dbReference type="HOGENOM" id="CLU_011252_2_1_0"/>
<keyword evidence="6 7" id="KW-0238">DNA-binding</keyword>
<keyword evidence="1 7" id="KW-0699">rRNA-binding</keyword>
<feature type="coiled-coil region" evidence="8">
    <location>
        <begin position="150"/>
        <end position="177"/>
    </location>
</feature>
<evidence type="ECO:0000259" key="9">
    <source>
        <dbReference type="PROSITE" id="PS50828"/>
    </source>
</evidence>
<dbReference type="AlphaFoldDB" id="Q01P03"/>
<dbReference type="PROSITE" id="PS50828">
    <property type="entry name" value="SMR"/>
    <property type="match status" value="1"/>
</dbReference>
<dbReference type="InterPro" id="IPR045076">
    <property type="entry name" value="MutS"/>
</dbReference>
<dbReference type="KEGG" id="sus:Acid_7718"/>
<dbReference type="SUPFAM" id="SSF160443">
    <property type="entry name" value="SMR domain-like"/>
    <property type="match status" value="1"/>
</dbReference>
<dbReference type="GO" id="GO:0004519">
    <property type="term" value="F:endonuclease activity"/>
    <property type="evidence" value="ECO:0007669"/>
    <property type="project" value="UniProtKB-UniRule"/>
</dbReference>
<evidence type="ECO:0000256" key="3">
    <source>
        <dbReference type="ARBA" id="ARBA00022801"/>
    </source>
</evidence>
<dbReference type="HAMAP" id="MF_00092">
    <property type="entry name" value="MutS2"/>
    <property type="match status" value="1"/>
</dbReference>
<dbReference type="SUPFAM" id="SSF48334">
    <property type="entry name" value="DNA repair protein MutS, domain III"/>
    <property type="match status" value="1"/>
</dbReference>
<evidence type="ECO:0000256" key="7">
    <source>
        <dbReference type="HAMAP-Rule" id="MF_00092"/>
    </source>
</evidence>
<comment type="function">
    <text evidence="7">Acts as a ribosome collision sensor, splitting the ribosome into its 2 subunits. Detects stalled/collided 70S ribosomes which it binds and splits by an ATP-hydrolysis driven conformational change. Acts upstream of the ribosome quality control system (RQC), a ribosome-associated complex that mediates the extraction of incompletely synthesized nascent chains from stalled ribosomes and their subsequent degradation. Probably generates substrates for RQC.</text>
</comment>
<evidence type="ECO:0000256" key="6">
    <source>
        <dbReference type="ARBA" id="ARBA00023125"/>
    </source>
</evidence>
<dbReference type="OrthoDB" id="9808166at2"/>
<dbReference type="Gene3D" id="3.30.1370.110">
    <property type="match status" value="1"/>
</dbReference>
<keyword evidence="8" id="KW-0175">Coiled coil</keyword>
<dbReference type="InterPro" id="IPR027417">
    <property type="entry name" value="P-loop_NTPase"/>
</dbReference>
<keyword evidence="7" id="KW-0540">Nuclease</keyword>
<dbReference type="PIRSF" id="PIRSF005814">
    <property type="entry name" value="MutS_YshD"/>
    <property type="match status" value="1"/>
</dbReference>
<dbReference type="GO" id="GO:0019843">
    <property type="term" value="F:rRNA binding"/>
    <property type="evidence" value="ECO:0007669"/>
    <property type="project" value="UniProtKB-UniRule"/>
</dbReference>
<protein>
    <recommendedName>
        <fullName evidence="7">Endonuclease MutS2</fullName>
        <ecNumber evidence="7">3.1.-.-</ecNumber>
    </recommendedName>
    <alternativeName>
        <fullName evidence="7">Ribosome-associated protein quality control-upstream factor</fullName>
        <shortName evidence="7">RQC-upstream factor</shortName>
        <shortName evidence="7">RqcU</shortName>
        <ecNumber evidence="7">3.6.4.-</ecNumber>
    </alternativeName>
</protein>
<comment type="function">
    <text evidence="7">Endonuclease that is involved in the suppression of homologous recombination and thus may have a key role in the control of bacterial genetic diversity.</text>
</comment>
<dbReference type="InParanoid" id="Q01P03"/>
<feature type="coiled-coil region" evidence="8">
    <location>
        <begin position="536"/>
        <end position="592"/>
    </location>
</feature>
<comment type="similarity">
    <text evidence="7">Belongs to the DNA mismatch repair MutS family. MutS2 subfamily.</text>
</comment>
<keyword evidence="4 7" id="KW-0067">ATP-binding</keyword>
<dbReference type="PANTHER" id="PTHR48466:SF2">
    <property type="entry name" value="OS10G0509000 PROTEIN"/>
    <property type="match status" value="1"/>
</dbReference>
<dbReference type="GO" id="GO:0005524">
    <property type="term" value="F:ATP binding"/>
    <property type="evidence" value="ECO:0007669"/>
    <property type="project" value="UniProtKB-UniRule"/>
</dbReference>
<evidence type="ECO:0000256" key="5">
    <source>
        <dbReference type="ARBA" id="ARBA00022884"/>
    </source>
</evidence>
<dbReference type="InterPro" id="IPR005747">
    <property type="entry name" value="MutS2"/>
</dbReference>
<dbReference type="NCBIfam" id="TIGR01069">
    <property type="entry name" value="mutS2"/>
    <property type="match status" value="1"/>
</dbReference>
<comment type="subunit">
    <text evidence="7">Homodimer. Binds to stalled ribosomes, contacting rRNA.</text>
</comment>
<dbReference type="SMART" id="SM00463">
    <property type="entry name" value="SMR"/>
    <property type="match status" value="1"/>
</dbReference>
<keyword evidence="2 7" id="KW-0547">Nucleotide-binding</keyword>
<dbReference type="SMART" id="SM00533">
    <property type="entry name" value="MUTSd"/>
    <property type="match status" value="1"/>
</dbReference>
<dbReference type="GO" id="GO:0006298">
    <property type="term" value="P:mismatch repair"/>
    <property type="evidence" value="ECO:0007669"/>
    <property type="project" value="InterPro"/>
</dbReference>
<evidence type="ECO:0000256" key="8">
    <source>
        <dbReference type="SAM" id="Coils"/>
    </source>
</evidence>
<dbReference type="GO" id="GO:0043023">
    <property type="term" value="F:ribosomal large subunit binding"/>
    <property type="evidence" value="ECO:0007669"/>
    <property type="project" value="UniProtKB-UniRule"/>
</dbReference>
<accession>Q01P03</accession>
<dbReference type="EC" id="3.6.4.-" evidence="7"/>
<dbReference type="PANTHER" id="PTHR48466">
    <property type="entry name" value="OS10G0509000 PROTEIN-RELATED"/>
    <property type="match status" value="1"/>
</dbReference>
<reference evidence="10" key="1">
    <citation type="submission" date="2006-10" db="EMBL/GenBank/DDBJ databases">
        <title>Complete sequence of Solibacter usitatus Ellin6076.</title>
        <authorList>
            <consortium name="US DOE Joint Genome Institute"/>
            <person name="Copeland A."/>
            <person name="Lucas S."/>
            <person name="Lapidus A."/>
            <person name="Barry K."/>
            <person name="Detter J.C."/>
            <person name="Glavina del Rio T."/>
            <person name="Hammon N."/>
            <person name="Israni S."/>
            <person name="Dalin E."/>
            <person name="Tice H."/>
            <person name="Pitluck S."/>
            <person name="Thompson L.S."/>
            <person name="Brettin T."/>
            <person name="Bruce D."/>
            <person name="Han C."/>
            <person name="Tapia R."/>
            <person name="Gilna P."/>
            <person name="Schmutz J."/>
            <person name="Larimer F."/>
            <person name="Land M."/>
            <person name="Hauser L."/>
            <person name="Kyrpides N."/>
            <person name="Mikhailova N."/>
            <person name="Janssen P.H."/>
            <person name="Kuske C.R."/>
            <person name="Richardson P."/>
        </authorList>
    </citation>
    <scope>NUCLEOTIDE SEQUENCE</scope>
    <source>
        <strain evidence="10">Ellin6076</strain>
    </source>
</reference>
<keyword evidence="7" id="KW-0255">Endonuclease</keyword>
<dbReference type="InterPro" id="IPR002625">
    <property type="entry name" value="Smr_dom"/>
</dbReference>
<gene>
    <name evidence="7" type="primary">mutS2</name>
    <name evidence="7" type="synonym">rqcU</name>
    <name evidence="10" type="ordered locus">Acid_7718</name>
</gene>
<dbReference type="EMBL" id="CP000473">
    <property type="protein sequence ID" value="ABJ88617.1"/>
    <property type="molecule type" value="Genomic_DNA"/>
</dbReference>